<dbReference type="InterPro" id="IPR027417">
    <property type="entry name" value="P-loop_NTPase"/>
</dbReference>
<name>A0ABD6C7C5_9EURY</name>
<sequence>MDLKARIRRRRRTGNTAPLVLDYEAISPIAHVSEPTGRGPVLERLLDYLDPVFDGGLPPNAYVWGPMGAGKSAVVTALWSNLSAQLSESQSVIHTTTRSQPTNAPQFVYVDSREAASAFAQYRTILDAVSAESIPEKGIGTDTLRARLADSLRPPGENVIVAIDHVGEPETCELATIAERLAPLDSSLTWVAIGRPDPDELSADLPPERIEVPAYRRHDLVDILTGRASEGLSERALQHEQTREIADWAEGNAHDALAALFGAADRAASHGRSRIHSEDITAGMMDVPRPCSSLGRVVALPQNRQLVLRTLVDLDDDARESVERTTDAIVETASVDLTSGTVKRFLYELAETGIVERVRQEAASEGHGRPPSRVEPRFPTTVFKRLYDTRAD</sequence>
<evidence type="ECO:0000259" key="2">
    <source>
        <dbReference type="Pfam" id="PF13191"/>
    </source>
</evidence>
<keyword evidence="4" id="KW-1185">Reference proteome</keyword>
<comment type="caution">
    <text evidence="3">The sequence shown here is derived from an EMBL/GenBank/DDBJ whole genome shotgun (WGS) entry which is preliminary data.</text>
</comment>
<dbReference type="EMBL" id="JBHUDJ010000001">
    <property type="protein sequence ID" value="MFD1585757.1"/>
    <property type="molecule type" value="Genomic_DNA"/>
</dbReference>
<reference evidence="3 4" key="1">
    <citation type="journal article" date="2019" name="Int. J. Syst. Evol. Microbiol.">
        <title>The Global Catalogue of Microorganisms (GCM) 10K type strain sequencing project: providing services to taxonomists for standard genome sequencing and annotation.</title>
        <authorList>
            <consortium name="The Broad Institute Genomics Platform"/>
            <consortium name="The Broad Institute Genome Sequencing Center for Infectious Disease"/>
            <person name="Wu L."/>
            <person name="Ma J."/>
        </authorList>
    </citation>
    <scope>NUCLEOTIDE SEQUENCE [LARGE SCALE GENOMIC DNA]</scope>
    <source>
        <strain evidence="3 4">CGMCC 1.12125</strain>
    </source>
</reference>
<evidence type="ECO:0000256" key="1">
    <source>
        <dbReference type="SAM" id="MobiDB-lite"/>
    </source>
</evidence>
<feature type="compositionally biased region" description="Basic and acidic residues" evidence="1">
    <location>
        <begin position="360"/>
        <end position="376"/>
    </location>
</feature>
<feature type="domain" description="Orc1-like AAA ATPase" evidence="2">
    <location>
        <begin position="35"/>
        <end position="168"/>
    </location>
</feature>
<evidence type="ECO:0000313" key="4">
    <source>
        <dbReference type="Proteomes" id="UP001597119"/>
    </source>
</evidence>
<gene>
    <name evidence="3" type="ORF">ACFR9U_02080</name>
</gene>
<dbReference type="Pfam" id="PF13191">
    <property type="entry name" value="AAA_16"/>
    <property type="match status" value="1"/>
</dbReference>
<dbReference type="Proteomes" id="UP001597119">
    <property type="component" value="Unassembled WGS sequence"/>
</dbReference>
<accession>A0ABD6C7C5</accession>
<proteinExistence type="predicted"/>
<dbReference type="InterPro" id="IPR041664">
    <property type="entry name" value="AAA_16"/>
</dbReference>
<feature type="region of interest" description="Disordered" evidence="1">
    <location>
        <begin position="360"/>
        <end position="379"/>
    </location>
</feature>
<dbReference type="SUPFAM" id="SSF52540">
    <property type="entry name" value="P-loop containing nucleoside triphosphate hydrolases"/>
    <property type="match status" value="1"/>
</dbReference>
<organism evidence="3 4">
    <name type="scientific">Halorientalis brevis</name>
    <dbReference type="NCBI Taxonomy" id="1126241"/>
    <lineage>
        <taxon>Archaea</taxon>
        <taxon>Methanobacteriati</taxon>
        <taxon>Methanobacteriota</taxon>
        <taxon>Stenosarchaea group</taxon>
        <taxon>Halobacteria</taxon>
        <taxon>Halobacteriales</taxon>
        <taxon>Haloarculaceae</taxon>
        <taxon>Halorientalis</taxon>
    </lineage>
</organism>
<evidence type="ECO:0000313" key="3">
    <source>
        <dbReference type="EMBL" id="MFD1585757.1"/>
    </source>
</evidence>
<protein>
    <submittedName>
        <fullName evidence="3">Cdc6/Cdc18 family protein</fullName>
    </submittedName>
</protein>
<dbReference type="Gene3D" id="3.40.50.300">
    <property type="entry name" value="P-loop containing nucleotide triphosphate hydrolases"/>
    <property type="match status" value="1"/>
</dbReference>
<dbReference type="RefSeq" id="WP_247377178.1">
    <property type="nucleotide sequence ID" value="NZ_JALLGV010000003.1"/>
</dbReference>
<dbReference type="Gene3D" id="1.10.8.60">
    <property type="match status" value="1"/>
</dbReference>
<dbReference type="AlphaFoldDB" id="A0ABD6C7C5"/>